<feature type="signal peptide" evidence="1">
    <location>
        <begin position="1"/>
        <end position="34"/>
    </location>
</feature>
<keyword evidence="1" id="KW-0732">Signal</keyword>
<evidence type="ECO:0000256" key="1">
    <source>
        <dbReference type="SAM" id="SignalP"/>
    </source>
</evidence>
<evidence type="ECO:0000313" key="2">
    <source>
        <dbReference type="EMBL" id="KAB0578085.1"/>
    </source>
</evidence>
<evidence type="ECO:0000313" key="3">
    <source>
        <dbReference type="Proteomes" id="UP000430120"/>
    </source>
</evidence>
<name>A0A643FA98_IDEDE</name>
<comment type="caution">
    <text evidence="2">The sequence shown here is derived from an EMBL/GenBank/DDBJ whole genome shotgun (WGS) entry which is preliminary data.</text>
</comment>
<proteinExistence type="predicted"/>
<gene>
    <name evidence="2" type="ORF">F7Q92_15825</name>
</gene>
<feature type="chain" id="PRO_5024947099" evidence="1">
    <location>
        <begin position="35"/>
        <end position="153"/>
    </location>
</feature>
<dbReference type="Proteomes" id="UP000430120">
    <property type="component" value="Unassembled WGS sequence"/>
</dbReference>
<dbReference type="EMBL" id="VZPB01000043">
    <property type="protein sequence ID" value="KAB0578085.1"/>
    <property type="molecule type" value="Genomic_DNA"/>
</dbReference>
<sequence>MFRRGLGCAAARASRVLGPAALLGLSAIARPALAAEPLQFPEDTPVAVQVSLWKPGMRSGLTQPVFHNFMAQVQFSGEPAVITCALRLPDIEGEIDPGQNAEIALRCTQPFRVAPGQPDFKLYAQGRPIGQGRLQATPLQQVMNAASAAASQP</sequence>
<organism evidence="2 3">
    <name type="scientific">Ideonella dechloratans</name>
    <dbReference type="NCBI Taxonomy" id="36863"/>
    <lineage>
        <taxon>Bacteria</taxon>
        <taxon>Pseudomonadati</taxon>
        <taxon>Pseudomonadota</taxon>
        <taxon>Betaproteobacteria</taxon>
        <taxon>Burkholderiales</taxon>
        <taxon>Sphaerotilaceae</taxon>
        <taxon>Ideonella</taxon>
    </lineage>
</organism>
<dbReference type="OrthoDB" id="9803139at2"/>
<reference evidence="2 3" key="1">
    <citation type="submission" date="2019-09" db="EMBL/GenBank/DDBJ databases">
        <title>Draft genome sequences of 48 bacterial type strains from the CCUG.</title>
        <authorList>
            <person name="Tunovic T."/>
            <person name="Pineiro-Iglesias B."/>
            <person name="Unosson C."/>
            <person name="Inganas E."/>
            <person name="Ohlen M."/>
            <person name="Cardew S."/>
            <person name="Jensie-Markopoulos S."/>
            <person name="Salva-Serra F."/>
            <person name="Jaen-Luchoro D."/>
            <person name="Karlsson R."/>
            <person name="Svensson-Stadler L."/>
            <person name="Chun J."/>
            <person name="Moore E."/>
        </authorList>
    </citation>
    <scope>NUCLEOTIDE SEQUENCE [LARGE SCALE GENOMIC DNA]</scope>
    <source>
        <strain evidence="2 3">CCUG 30977</strain>
    </source>
</reference>
<keyword evidence="3" id="KW-1185">Reference proteome</keyword>
<accession>A0A643FA98</accession>
<dbReference type="Gene3D" id="2.40.30.10">
    <property type="entry name" value="Translation factors"/>
    <property type="match status" value="1"/>
</dbReference>
<dbReference type="AlphaFoldDB" id="A0A643FA98"/>
<dbReference type="RefSeq" id="WP_151125065.1">
    <property type="nucleotide sequence ID" value="NZ_CP088081.1"/>
</dbReference>
<protein>
    <submittedName>
        <fullName evidence="2">Uncharacterized protein</fullName>
    </submittedName>
</protein>